<reference evidence="2" key="1">
    <citation type="submission" date="2021-04" db="EMBL/GenBank/DDBJ databases">
        <title>Pseudonocardia sp. nov., isolated from sandy soil of mangrove forest.</title>
        <authorList>
            <person name="Zan Z."/>
            <person name="Huang R."/>
            <person name="Liu W."/>
        </authorList>
    </citation>
    <scope>NUCLEOTIDE SEQUENCE</scope>
    <source>
        <strain evidence="2">S2-4</strain>
    </source>
</reference>
<dbReference type="Pfam" id="PF12680">
    <property type="entry name" value="SnoaL_2"/>
    <property type="match status" value="1"/>
</dbReference>
<dbReference type="SUPFAM" id="SSF54427">
    <property type="entry name" value="NTF2-like"/>
    <property type="match status" value="1"/>
</dbReference>
<comment type="caution">
    <text evidence="2">The sequence shown here is derived from an EMBL/GenBank/DDBJ whole genome shotgun (WGS) entry which is preliminary data.</text>
</comment>
<dbReference type="InterPro" id="IPR037401">
    <property type="entry name" value="SnoaL-like"/>
</dbReference>
<proteinExistence type="predicted"/>
<name>A0ABT1AAP5_9PSEU</name>
<gene>
    <name evidence="2" type="ORF">KDL28_34105</name>
</gene>
<dbReference type="EMBL" id="JAGSOV010000077">
    <property type="protein sequence ID" value="MCO1660105.1"/>
    <property type="molecule type" value="Genomic_DNA"/>
</dbReference>
<dbReference type="Proteomes" id="UP001165283">
    <property type="component" value="Unassembled WGS sequence"/>
</dbReference>
<keyword evidence="3" id="KW-1185">Reference proteome</keyword>
<evidence type="ECO:0000313" key="2">
    <source>
        <dbReference type="EMBL" id="MCO1660105.1"/>
    </source>
</evidence>
<dbReference type="Gene3D" id="3.10.450.50">
    <property type="match status" value="1"/>
</dbReference>
<organism evidence="2 3">
    <name type="scientific">Pseudonocardia humida</name>
    <dbReference type="NCBI Taxonomy" id="2800819"/>
    <lineage>
        <taxon>Bacteria</taxon>
        <taxon>Bacillati</taxon>
        <taxon>Actinomycetota</taxon>
        <taxon>Actinomycetes</taxon>
        <taxon>Pseudonocardiales</taxon>
        <taxon>Pseudonocardiaceae</taxon>
        <taxon>Pseudonocardia</taxon>
    </lineage>
</organism>
<dbReference type="RefSeq" id="WP_252445386.1">
    <property type="nucleotide sequence ID" value="NZ_JAGSOV010000077.1"/>
</dbReference>
<sequence>MSANATEREIPRTDLPTAVDRYLEAHNARDADTAVPSFTPDAVVVDDGRTHTGTEAIRAWVGRSSTEWTYTSTPTSFRRGDDTHYAVVQHVEGDFPGGTVDLTYRFTLRDGLISHLVIAP</sequence>
<feature type="domain" description="SnoaL-like" evidence="1">
    <location>
        <begin position="19"/>
        <end position="114"/>
    </location>
</feature>
<protein>
    <submittedName>
        <fullName evidence="2">Nuclear transport factor 2 family protein</fullName>
    </submittedName>
</protein>
<accession>A0ABT1AAP5</accession>
<dbReference type="InterPro" id="IPR032710">
    <property type="entry name" value="NTF2-like_dom_sf"/>
</dbReference>
<evidence type="ECO:0000259" key="1">
    <source>
        <dbReference type="Pfam" id="PF12680"/>
    </source>
</evidence>
<evidence type="ECO:0000313" key="3">
    <source>
        <dbReference type="Proteomes" id="UP001165283"/>
    </source>
</evidence>